<comment type="function">
    <text evidence="11">Peptidoglycan polymerase that is essential for cell wall elongation.</text>
</comment>
<comment type="similarity">
    <text evidence="11">Belongs to the SEDS family. MrdB/RodA subfamily.</text>
</comment>
<name>A0A848LH69_9BACT</name>
<keyword evidence="9 11" id="KW-0472">Membrane</keyword>
<feature type="transmembrane region" description="Helical" evidence="11">
    <location>
        <begin position="75"/>
        <end position="93"/>
    </location>
</feature>
<dbReference type="AlphaFoldDB" id="A0A848LH69"/>
<dbReference type="GO" id="GO:0071555">
    <property type="term" value="P:cell wall organization"/>
    <property type="evidence" value="ECO:0007669"/>
    <property type="project" value="UniProtKB-KW"/>
</dbReference>
<evidence type="ECO:0000256" key="7">
    <source>
        <dbReference type="ARBA" id="ARBA00022984"/>
    </source>
</evidence>
<dbReference type="Proteomes" id="UP000518300">
    <property type="component" value="Unassembled WGS sequence"/>
</dbReference>
<evidence type="ECO:0000256" key="9">
    <source>
        <dbReference type="ARBA" id="ARBA00023136"/>
    </source>
</evidence>
<feature type="transmembrane region" description="Helical" evidence="11">
    <location>
        <begin position="185"/>
        <end position="203"/>
    </location>
</feature>
<gene>
    <name evidence="11 12" type="primary">rodA</name>
    <name evidence="12" type="ORF">HG543_20820</name>
</gene>
<keyword evidence="6 11" id="KW-0133">Cell shape</keyword>
<organism evidence="12 13">
    <name type="scientific">Pyxidicoccus fallax</name>
    <dbReference type="NCBI Taxonomy" id="394095"/>
    <lineage>
        <taxon>Bacteria</taxon>
        <taxon>Pseudomonadati</taxon>
        <taxon>Myxococcota</taxon>
        <taxon>Myxococcia</taxon>
        <taxon>Myxococcales</taxon>
        <taxon>Cystobacterineae</taxon>
        <taxon>Myxococcaceae</taxon>
        <taxon>Pyxidicoccus</taxon>
    </lineage>
</organism>
<keyword evidence="5 11" id="KW-0812">Transmembrane</keyword>
<feature type="transmembrane region" description="Helical" evidence="11">
    <location>
        <begin position="12"/>
        <end position="30"/>
    </location>
</feature>
<dbReference type="PANTHER" id="PTHR30474:SF1">
    <property type="entry name" value="PEPTIDOGLYCAN GLYCOSYLTRANSFERASE MRDB"/>
    <property type="match status" value="1"/>
</dbReference>
<proteinExistence type="inferred from homology"/>
<feature type="transmembrane region" description="Helical" evidence="11">
    <location>
        <begin position="148"/>
        <end position="173"/>
    </location>
</feature>
<evidence type="ECO:0000256" key="5">
    <source>
        <dbReference type="ARBA" id="ARBA00022692"/>
    </source>
</evidence>
<evidence type="ECO:0000313" key="12">
    <source>
        <dbReference type="EMBL" id="NMO17283.1"/>
    </source>
</evidence>
<dbReference type="GO" id="GO:0015648">
    <property type="term" value="F:lipid-linked peptidoglycan transporter activity"/>
    <property type="evidence" value="ECO:0007669"/>
    <property type="project" value="TreeGrafter"/>
</dbReference>
<dbReference type="PROSITE" id="PS00428">
    <property type="entry name" value="FTSW_RODA_SPOVE"/>
    <property type="match status" value="1"/>
</dbReference>
<reference evidence="12 13" key="1">
    <citation type="submission" date="2020-04" db="EMBL/GenBank/DDBJ databases">
        <title>Draft genome of Pyxidicoccus fallax type strain.</title>
        <authorList>
            <person name="Whitworth D.E."/>
        </authorList>
    </citation>
    <scope>NUCLEOTIDE SEQUENCE [LARGE SCALE GENOMIC DNA]</scope>
    <source>
        <strain evidence="12 13">DSM 14698</strain>
    </source>
</reference>
<comment type="caution">
    <text evidence="12">The sequence shown here is derived from an EMBL/GenBank/DDBJ whole genome shotgun (WGS) entry which is preliminary data.</text>
</comment>
<dbReference type="GO" id="GO:0005886">
    <property type="term" value="C:plasma membrane"/>
    <property type="evidence" value="ECO:0007669"/>
    <property type="project" value="UniProtKB-SubCell"/>
</dbReference>
<dbReference type="InterPro" id="IPR018365">
    <property type="entry name" value="Cell_cycle_FtsW-rel_CS"/>
</dbReference>
<feature type="transmembrane region" description="Helical" evidence="11">
    <location>
        <begin position="358"/>
        <end position="378"/>
    </location>
</feature>
<dbReference type="InterPro" id="IPR001182">
    <property type="entry name" value="FtsW/RodA"/>
</dbReference>
<comment type="subcellular location">
    <subcellularLocation>
        <location evidence="11">Cell membrane</location>
        <topology evidence="11">Multi-pass membrane protein</topology>
    </subcellularLocation>
    <subcellularLocation>
        <location evidence="1">Membrane</location>
        <topology evidence="1">Multi-pass membrane protein</topology>
    </subcellularLocation>
</comment>
<dbReference type="EC" id="2.4.99.28" evidence="11"/>
<dbReference type="Pfam" id="PF01098">
    <property type="entry name" value="FTSW_RODA_SPOVE"/>
    <property type="match status" value="1"/>
</dbReference>
<evidence type="ECO:0000256" key="10">
    <source>
        <dbReference type="ARBA" id="ARBA00023316"/>
    </source>
</evidence>
<keyword evidence="13" id="KW-1185">Reference proteome</keyword>
<keyword evidence="8 11" id="KW-1133">Transmembrane helix</keyword>
<evidence type="ECO:0000256" key="6">
    <source>
        <dbReference type="ARBA" id="ARBA00022960"/>
    </source>
</evidence>
<evidence type="ECO:0000256" key="1">
    <source>
        <dbReference type="ARBA" id="ARBA00004141"/>
    </source>
</evidence>
<protein>
    <recommendedName>
        <fullName evidence="11">Peptidoglycan glycosyltransferase RodA</fullName>
        <shortName evidence="11">PGT</shortName>
        <ecNumber evidence="11">2.4.99.28</ecNumber>
    </recommendedName>
    <alternativeName>
        <fullName evidence="11">Cell elongation protein RodA</fullName>
    </alternativeName>
    <alternativeName>
        <fullName evidence="11">Cell wall polymerase</fullName>
    </alternativeName>
    <alternativeName>
        <fullName evidence="11">Peptidoglycan polymerase</fullName>
        <shortName evidence="11">PG polymerase</shortName>
    </alternativeName>
</protein>
<dbReference type="GO" id="GO:0008360">
    <property type="term" value="P:regulation of cell shape"/>
    <property type="evidence" value="ECO:0007669"/>
    <property type="project" value="UniProtKB-KW"/>
</dbReference>
<keyword evidence="2 11" id="KW-1003">Cell membrane</keyword>
<dbReference type="GO" id="GO:0009252">
    <property type="term" value="P:peptidoglycan biosynthetic process"/>
    <property type="evidence" value="ECO:0007669"/>
    <property type="project" value="UniProtKB-UniRule"/>
</dbReference>
<dbReference type="NCBIfam" id="TIGR02210">
    <property type="entry name" value="rodA_shape"/>
    <property type="match status" value="1"/>
</dbReference>
<dbReference type="GO" id="GO:0051301">
    <property type="term" value="P:cell division"/>
    <property type="evidence" value="ECO:0007669"/>
    <property type="project" value="InterPro"/>
</dbReference>
<dbReference type="InterPro" id="IPR011923">
    <property type="entry name" value="RodA/MrdB"/>
</dbReference>
<accession>A0A848LH69</accession>
<evidence type="ECO:0000256" key="3">
    <source>
        <dbReference type="ARBA" id="ARBA00022676"/>
    </source>
</evidence>
<keyword evidence="7 11" id="KW-0573">Peptidoglycan synthesis</keyword>
<dbReference type="GO" id="GO:0032153">
    <property type="term" value="C:cell division site"/>
    <property type="evidence" value="ECO:0007669"/>
    <property type="project" value="TreeGrafter"/>
</dbReference>
<keyword evidence="10 11" id="KW-0961">Cell wall biogenesis/degradation</keyword>
<feature type="transmembrane region" description="Helical" evidence="11">
    <location>
        <begin position="50"/>
        <end position="68"/>
    </location>
</feature>
<dbReference type="UniPathway" id="UPA00219"/>
<evidence type="ECO:0000256" key="11">
    <source>
        <dbReference type="HAMAP-Rule" id="MF_02079"/>
    </source>
</evidence>
<sequence length="385" mass="42604">MQLRIERRMVPHVPWGLIFCVLAVCLLGVWNLASASRPNPPATSVWPTQALYLGVGLVAVLVVCLVDYRWIQRMALPIYVANIVALLALRVFGHTAKGAESWFVIGPFRLQPAEFMKIGVVLMLAKIYHDDFRPNEPSYGLVRLWKPVLVFGVPFVLVLVQPDLGTALMIGLTSLTVILFGKVRWYLVATLVAGILAGAIIIWNDYIREVPEPRPTIVRHHLKKHQSQRISGWLDPEADLRGSGYHAAQSKIAVGSGGVSGKGWREGTQTGLRFLPEQHTDFIFSVWAEEHGFVMCVLLLLLYGAIFIFGLGVGFNARDRFGAFVAVGVVAMLFWQVFENIGMVIGLLPVTGITLPLMSYGGSSMLSVMLSIGLLVNISMRRHMF</sequence>
<comment type="pathway">
    <text evidence="11">Cell wall biogenesis; peptidoglycan biosynthesis.</text>
</comment>
<dbReference type="HAMAP" id="MF_02079">
    <property type="entry name" value="PGT_RodA"/>
    <property type="match status" value="1"/>
</dbReference>
<feature type="transmembrane region" description="Helical" evidence="11">
    <location>
        <begin position="292"/>
        <end position="314"/>
    </location>
</feature>
<feature type="transmembrane region" description="Helical" evidence="11">
    <location>
        <begin position="321"/>
        <end position="338"/>
    </location>
</feature>
<dbReference type="PANTHER" id="PTHR30474">
    <property type="entry name" value="CELL CYCLE PROTEIN"/>
    <property type="match status" value="1"/>
</dbReference>
<keyword evidence="3 11" id="KW-0328">Glycosyltransferase</keyword>
<dbReference type="EMBL" id="JABBJJ010000094">
    <property type="protein sequence ID" value="NMO17283.1"/>
    <property type="molecule type" value="Genomic_DNA"/>
</dbReference>
<evidence type="ECO:0000256" key="8">
    <source>
        <dbReference type="ARBA" id="ARBA00022989"/>
    </source>
</evidence>
<comment type="catalytic activity">
    <reaction evidence="11">
        <text>[GlcNAc-(1-&gt;4)-Mur2Ac(oyl-L-Ala-gamma-D-Glu-L-Lys-D-Ala-D-Ala)](n)-di-trans,octa-cis-undecaprenyl diphosphate + beta-D-GlcNAc-(1-&gt;4)-Mur2Ac(oyl-L-Ala-gamma-D-Glu-L-Lys-D-Ala-D-Ala)-di-trans,octa-cis-undecaprenyl diphosphate = [GlcNAc-(1-&gt;4)-Mur2Ac(oyl-L-Ala-gamma-D-Glu-L-Lys-D-Ala-D-Ala)](n+1)-di-trans,octa-cis-undecaprenyl diphosphate + di-trans,octa-cis-undecaprenyl diphosphate + H(+)</text>
        <dbReference type="Rhea" id="RHEA:23708"/>
        <dbReference type="Rhea" id="RHEA-COMP:9602"/>
        <dbReference type="Rhea" id="RHEA-COMP:9603"/>
        <dbReference type="ChEBI" id="CHEBI:15378"/>
        <dbReference type="ChEBI" id="CHEBI:58405"/>
        <dbReference type="ChEBI" id="CHEBI:60033"/>
        <dbReference type="ChEBI" id="CHEBI:78435"/>
        <dbReference type="EC" id="2.4.99.28"/>
    </reaction>
</comment>
<keyword evidence="4 11" id="KW-0808">Transferase</keyword>
<evidence type="ECO:0000256" key="4">
    <source>
        <dbReference type="ARBA" id="ARBA00022679"/>
    </source>
</evidence>
<evidence type="ECO:0000313" key="13">
    <source>
        <dbReference type="Proteomes" id="UP000518300"/>
    </source>
</evidence>
<dbReference type="GO" id="GO:0008955">
    <property type="term" value="F:peptidoglycan glycosyltransferase activity"/>
    <property type="evidence" value="ECO:0007669"/>
    <property type="project" value="UniProtKB-UniRule"/>
</dbReference>
<evidence type="ECO:0000256" key="2">
    <source>
        <dbReference type="ARBA" id="ARBA00022475"/>
    </source>
</evidence>